<dbReference type="RefSeq" id="WP_378314377.1">
    <property type="nucleotide sequence ID" value="NZ_JBHUKS010000041.1"/>
</dbReference>
<dbReference type="Proteomes" id="UP001597483">
    <property type="component" value="Unassembled WGS sequence"/>
</dbReference>
<feature type="transmembrane region" description="Helical" evidence="1">
    <location>
        <begin position="58"/>
        <end position="78"/>
    </location>
</feature>
<sequence>MLHGRGLDVWLAVRVGIVSLVTAVFTVFVAEYAQLRAEHELNLTASGRLAAGSLGRKVAWEAVEAAVVASLSSFVGAVAPLQVGVLLRGYSWAALVVAIAALGALGASLATVVGGRRPRWMLVLMACGGAVAVVGLLLGIA</sequence>
<comment type="caution">
    <text evidence="2">The sequence shown here is derived from an EMBL/GenBank/DDBJ whole genome shotgun (WGS) entry which is preliminary data.</text>
</comment>
<feature type="transmembrane region" description="Helical" evidence="1">
    <location>
        <begin position="12"/>
        <end position="33"/>
    </location>
</feature>
<protein>
    <recommendedName>
        <fullName evidence="4">VIT family protein</fullName>
    </recommendedName>
</protein>
<organism evidence="2 3">
    <name type="scientific">Amycolatopsis silviterrae</name>
    <dbReference type="NCBI Taxonomy" id="1656914"/>
    <lineage>
        <taxon>Bacteria</taxon>
        <taxon>Bacillati</taxon>
        <taxon>Actinomycetota</taxon>
        <taxon>Actinomycetes</taxon>
        <taxon>Pseudonocardiales</taxon>
        <taxon>Pseudonocardiaceae</taxon>
        <taxon>Amycolatopsis</taxon>
    </lineage>
</organism>
<reference evidence="3" key="1">
    <citation type="journal article" date="2019" name="Int. J. Syst. Evol. Microbiol.">
        <title>The Global Catalogue of Microorganisms (GCM) 10K type strain sequencing project: providing services to taxonomists for standard genome sequencing and annotation.</title>
        <authorList>
            <consortium name="The Broad Institute Genomics Platform"/>
            <consortium name="The Broad Institute Genome Sequencing Center for Infectious Disease"/>
            <person name="Wu L."/>
            <person name="Ma J."/>
        </authorList>
    </citation>
    <scope>NUCLEOTIDE SEQUENCE [LARGE SCALE GENOMIC DNA]</scope>
    <source>
        <strain evidence="3">CGMCC 4.7641</strain>
    </source>
</reference>
<feature type="transmembrane region" description="Helical" evidence="1">
    <location>
        <begin position="120"/>
        <end position="140"/>
    </location>
</feature>
<evidence type="ECO:0008006" key="4">
    <source>
        <dbReference type="Google" id="ProtNLM"/>
    </source>
</evidence>
<evidence type="ECO:0000313" key="3">
    <source>
        <dbReference type="Proteomes" id="UP001597483"/>
    </source>
</evidence>
<gene>
    <name evidence="2" type="ORF">ACFSVL_45930</name>
</gene>
<name>A0ABW5HNC5_9PSEU</name>
<evidence type="ECO:0000256" key="1">
    <source>
        <dbReference type="SAM" id="Phobius"/>
    </source>
</evidence>
<keyword evidence="1" id="KW-0472">Membrane</keyword>
<accession>A0ABW5HNC5</accession>
<keyword evidence="3" id="KW-1185">Reference proteome</keyword>
<dbReference type="EMBL" id="JBHUKS010000041">
    <property type="protein sequence ID" value="MFD2474818.1"/>
    <property type="molecule type" value="Genomic_DNA"/>
</dbReference>
<feature type="transmembrane region" description="Helical" evidence="1">
    <location>
        <begin position="90"/>
        <end position="113"/>
    </location>
</feature>
<proteinExistence type="predicted"/>
<evidence type="ECO:0000313" key="2">
    <source>
        <dbReference type="EMBL" id="MFD2474818.1"/>
    </source>
</evidence>
<keyword evidence="1" id="KW-0812">Transmembrane</keyword>
<keyword evidence="1" id="KW-1133">Transmembrane helix</keyword>